<keyword evidence="3" id="KW-1185">Reference proteome</keyword>
<protein>
    <submittedName>
        <fullName evidence="2">Uncharacterized protein</fullName>
    </submittedName>
</protein>
<name>A0ABD3GHG0_9MARC</name>
<evidence type="ECO:0000313" key="2">
    <source>
        <dbReference type="EMBL" id="KAL3676624.1"/>
    </source>
</evidence>
<feature type="compositionally biased region" description="Basic residues" evidence="1">
    <location>
        <begin position="45"/>
        <end position="57"/>
    </location>
</feature>
<comment type="caution">
    <text evidence="2">The sequence shown here is derived from an EMBL/GenBank/DDBJ whole genome shotgun (WGS) entry which is preliminary data.</text>
</comment>
<sequence length="287" mass="32502">MADFCVDNYGRCFLSVNKRQLPTPVSTKSQPDVGASNGGSQQDKKMKRKRSSVKGKPKPPAVVKLAESTSGVFQKIRFVQRFESSKSAGAFASGPISIHEASRCLHTQKNAGDCHQTELNSGIDTVEEGDDQVTEQELFQETEVGKEFSALMEEDERENEKKDRLLQDYDDQFRGIIQLVQDQRENLRSRLTDVRHHSANVTPKGKEVETRLKDLRFAAKDKWCKLIKAEQEKRLKTEAHLRFEKDIHSKLCADLKCKQVHELLSLVSRVRSCVSSRILASGRQLTN</sequence>
<accession>A0ABD3GHG0</accession>
<proteinExistence type="predicted"/>
<feature type="region of interest" description="Disordered" evidence="1">
    <location>
        <begin position="22"/>
        <end position="63"/>
    </location>
</feature>
<dbReference type="Proteomes" id="UP001633002">
    <property type="component" value="Unassembled WGS sequence"/>
</dbReference>
<dbReference type="EMBL" id="JBJQOH010000008">
    <property type="protein sequence ID" value="KAL3676624.1"/>
    <property type="molecule type" value="Genomic_DNA"/>
</dbReference>
<reference evidence="2 3" key="1">
    <citation type="submission" date="2024-09" db="EMBL/GenBank/DDBJ databases">
        <title>Chromosome-scale assembly of Riccia sorocarpa.</title>
        <authorList>
            <person name="Paukszto L."/>
        </authorList>
    </citation>
    <scope>NUCLEOTIDE SEQUENCE [LARGE SCALE GENOMIC DNA]</scope>
    <source>
        <strain evidence="2">LP-2024</strain>
        <tissue evidence="2">Aerial parts of the thallus</tissue>
    </source>
</reference>
<dbReference type="AlphaFoldDB" id="A0ABD3GHG0"/>
<evidence type="ECO:0000256" key="1">
    <source>
        <dbReference type="SAM" id="MobiDB-lite"/>
    </source>
</evidence>
<organism evidence="2 3">
    <name type="scientific">Riccia sorocarpa</name>
    <dbReference type="NCBI Taxonomy" id="122646"/>
    <lineage>
        <taxon>Eukaryota</taxon>
        <taxon>Viridiplantae</taxon>
        <taxon>Streptophyta</taxon>
        <taxon>Embryophyta</taxon>
        <taxon>Marchantiophyta</taxon>
        <taxon>Marchantiopsida</taxon>
        <taxon>Marchantiidae</taxon>
        <taxon>Marchantiales</taxon>
        <taxon>Ricciaceae</taxon>
        <taxon>Riccia</taxon>
    </lineage>
</organism>
<gene>
    <name evidence="2" type="ORF">R1sor_026572</name>
</gene>
<evidence type="ECO:0000313" key="3">
    <source>
        <dbReference type="Proteomes" id="UP001633002"/>
    </source>
</evidence>